<keyword evidence="18" id="KW-1185">Reference proteome</keyword>
<evidence type="ECO:0000256" key="14">
    <source>
        <dbReference type="PROSITE-ProRule" id="PRU00723"/>
    </source>
</evidence>
<comment type="catalytic activity">
    <reaction evidence="10">
        <text>5,6-dihydrouridine(47) in tRNA + NAD(+) = uridine(47) in tRNA + NADH + H(+)</text>
        <dbReference type="Rhea" id="RHEA:53364"/>
        <dbReference type="Rhea" id="RHEA-COMP:13539"/>
        <dbReference type="Rhea" id="RHEA-COMP:13540"/>
        <dbReference type="ChEBI" id="CHEBI:15378"/>
        <dbReference type="ChEBI" id="CHEBI:57540"/>
        <dbReference type="ChEBI" id="CHEBI:57945"/>
        <dbReference type="ChEBI" id="CHEBI:65315"/>
        <dbReference type="ChEBI" id="CHEBI:74443"/>
        <dbReference type="EC" id="1.3.1.89"/>
    </reaction>
    <physiologicalReaction direction="right-to-left" evidence="10">
        <dbReference type="Rhea" id="RHEA:53366"/>
    </physiologicalReaction>
</comment>
<evidence type="ECO:0000256" key="11">
    <source>
        <dbReference type="ARBA" id="ARBA00048342"/>
    </source>
</evidence>
<feature type="domain" description="C3H1-type" evidence="17">
    <location>
        <begin position="82"/>
        <end position="123"/>
    </location>
</feature>
<dbReference type="PANTHER" id="PTHR45846:SF1">
    <property type="entry name" value="TRNA-DIHYDROURIDINE(47) SYNTHASE [NAD(P)(+)]-LIKE"/>
    <property type="match status" value="1"/>
</dbReference>
<dbReference type="GO" id="GO:0008270">
    <property type="term" value="F:zinc ion binding"/>
    <property type="evidence" value="ECO:0007669"/>
    <property type="project" value="UniProtKB-KW"/>
</dbReference>
<keyword evidence="4" id="KW-0507">mRNA processing</keyword>
<evidence type="ECO:0000256" key="15">
    <source>
        <dbReference type="RuleBase" id="RU291113"/>
    </source>
</evidence>
<protein>
    <recommendedName>
        <fullName evidence="15">tRNA-dihydrouridine(47) synthase [NAD(P)(+)]</fullName>
        <ecNumber evidence="15">1.3.1.-</ecNumber>
    </recommendedName>
    <alternativeName>
        <fullName evidence="15">tRNA-dihydrouridine synthase 3</fullName>
    </alternativeName>
</protein>
<feature type="zinc finger region" description="C3H1-type" evidence="14">
    <location>
        <begin position="82"/>
        <end position="123"/>
    </location>
</feature>
<feature type="domain" description="C3H1-type" evidence="17">
    <location>
        <begin position="136"/>
        <end position="161"/>
    </location>
</feature>
<feature type="zinc finger region" description="C3H1-type" evidence="14">
    <location>
        <begin position="136"/>
        <end position="161"/>
    </location>
</feature>
<dbReference type="Gene3D" id="4.10.1000.10">
    <property type="entry name" value="Zinc finger, CCCH-type"/>
    <property type="match status" value="1"/>
</dbReference>
<dbReference type="Pfam" id="PF01207">
    <property type="entry name" value="Dus"/>
    <property type="match status" value="1"/>
</dbReference>
<dbReference type="PROSITE" id="PS01136">
    <property type="entry name" value="UPF0034"/>
    <property type="match status" value="1"/>
</dbReference>
<evidence type="ECO:0000256" key="13">
    <source>
        <dbReference type="ARBA" id="ARBA00049513"/>
    </source>
</evidence>
<feature type="region of interest" description="Disordered" evidence="16">
    <location>
        <begin position="43"/>
        <end position="73"/>
    </location>
</feature>
<reference evidence="18" key="1">
    <citation type="submission" date="2014-07" db="EMBL/GenBank/DDBJ databases">
        <authorList>
            <person name="Martin A.A"/>
            <person name="De Silva N."/>
        </authorList>
    </citation>
    <scope>NUCLEOTIDE SEQUENCE</scope>
</reference>
<comment type="similarity">
    <text evidence="15">Belongs to the dus family. Dus3 subfamily.</text>
</comment>
<organism evidence="18 19">
    <name type="scientific">Strongyloides venezuelensis</name>
    <name type="common">Threadworm</name>
    <dbReference type="NCBI Taxonomy" id="75913"/>
    <lineage>
        <taxon>Eukaryota</taxon>
        <taxon>Metazoa</taxon>
        <taxon>Ecdysozoa</taxon>
        <taxon>Nematoda</taxon>
        <taxon>Chromadorea</taxon>
        <taxon>Rhabditida</taxon>
        <taxon>Tylenchina</taxon>
        <taxon>Panagrolaimomorpha</taxon>
        <taxon>Strongyloidoidea</taxon>
        <taxon>Strongyloididae</taxon>
        <taxon>Strongyloides</taxon>
    </lineage>
</organism>
<comment type="catalytic activity">
    <reaction evidence="11">
        <text>a 5,6-dihydrouridine in mRNA + NAD(+) = a uridine in mRNA + NADH + H(+)</text>
        <dbReference type="Rhea" id="RHEA:69851"/>
        <dbReference type="Rhea" id="RHEA-COMP:14658"/>
        <dbReference type="Rhea" id="RHEA-COMP:17789"/>
        <dbReference type="ChEBI" id="CHEBI:15378"/>
        <dbReference type="ChEBI" id="CHEBI:57540"/>
        <dbReference type="ChEBI" id="CHEBI:57945"/>
        <dbReference type="ChEBI" id="CHEBI:65315"/>
        <dbReference type="ChEBI" id="CHEBI:74443"/>
    </reaction>
    <physiologicalReaction direction="right-to-left" evidence="11">
        <dbReference type="Rhea" id="RHEA:69853"/>
    </physiologicalReaction>
</comment>
<keyword evidence="2 15" id="KW-0285">Flavoprotein</keyword>
<evidence type="ECO:0000256" key="6">
    <source>
        <dbReference type="ARBA" id="ARBA00022857"/>
    </source>
</evidence>
<dbReference type="WBParaSite" id="SVE_0220800.1">
    <property type="protein sequence ID" value="SVE_0220800.1"/>
    <property type="gene ID" value="SVE_0220800"/>
</dbReference>
<dbReference type="AlphaFoldDB" id="A0A0K0F095"/>
<keyword evidence="8" id="KW-0520">NAD</keyword>
<keyword evidence="14 15" id="KW-0863">Zinc-finger</keyword>
<dbReference type="GO" id="GO:0106414">
    <property type="term" value="F:mRNA dihydrouridine synthase activity"/>
    <property type="evidence" value="ECO:0007669"/>
    <property type="project" value="RHEA"/>
</dbReference>
<dbReference type="GO" id="GO:0003723">
    <property type="term" value="F:RNA binding"/>
    <property type="evidence" value="ECO:0007669"/>
    <property type="project" value="TreeGrafter"/>
</dbReference>
<dbReference type="SUPFAM" id="SSF51395">
    <property type="entry name" value="FMN-linked oxidoreductases"/>
    <property type="match status" value="1"/>
</dbReference>
<evidence type="ECO:0000256" key="16">
    <source>
        <dbReference type="SAM" id="MobiDB-lite"/>
    </source>
</evidence>
<evidence type="ECO:0000256" key="5">
    <source>
        <dbReference type="ARBA" id="ARBA00022694"/>
    </source>
</evidence>
<evidence type="ECO:0000256" key="1">
    <source>
        <dbReference type="ARBA" id="ARBA00001917"/>
    </source>
</evidence>
<evidence type="ECO:0000259" key="17">
    <source>
        <dbReference type="PROSITE" id="PS50103"/>
    </source>
</evidence>
<feature type="compositionally biased region" description="Basic residues" evidence="16">
    <location>
        <begin position="60"/>
        <end position="70"/>
    </location>
</feature>
<keyword evidence="14 15" id="KW-0479">Metal-binding</keyword>
<evidence type="ECO:0000313" key="18">
    <source>
        <dbReference type="Proteomes" id="UP000035680"/>
    </source>
</evidence>
<proteinExistence type="inferred from homology"/>
<sequence length="583" mass="67072">MDTEVGQHSGNGVAPVKKEFIVDFNDNNLPSYVKIRLEEEKEDKAAVVGNEEENGEPVRKKPRGMNKGRRKEMDKARIEISTNQPRLCPSAIFALRNKSYGTEESTDKKCRFGDKCKYYHSIEDYSKVRQPDIGEKCYNFEVRGECPYNIACRYHKDHTIDNFEQKVDEKKKERYNNIPVCAMFRNPDIKIMLNKNRYNFKESDELVKGFNEENVVKIGAMEREKASLKVNEMSGKPYLAPLTTVGNLPFRRVCVKAGCQITCGEMALATNIVKGIGSECSLLRRHHSEKIFGVQIAGGFPDTMTRAAQVIKEHCDVDFVDINMGCPIELINNKGGGCALPFKWNKISSVVHCMKNVLTDIPLTIKVRSGIKEGDNNIHKILARLVDFSPPDLITLHPRSKEQRYSKLADWDYVETVSESINRKCLFWVCGDITSWTDYYDRLENKPIDGIMIGRAALIKPWIFSEIEQKRHIDITASERLEYVQDFVNYGLEHWGSDDAGLETTRRFLLEWLSFTHRYIPVGMLEKLPQRLNERPPYLKGRNEMEHLLSSTRCKDWIKISEMFLGPVPQDFVFVPKHKANSY</sequence>
<dbReference type="Proteomes" id="UP000035680">
    <property type="component" value="Unassembled WGS sequence"/>
</dbReference>
<dbReference type="InterPro" id="IPR000571">
    <property type="entry name" value="Znf_CCCH"/>
</dbReference>
<dbReference type="InterPro" id="IPR013785">
    <property type="entry name" value="Aldolase_TIM"/>
</dbReference>
<keyword evidence="7 15" id="KW-0560">Oxidoreductase</keyword>
<dbReference type="InterPro" id="IPR035587">
    <property type="entry name" value="DUS-like_FMN-bd"/>
</dbReference>
<keyword evidence="14 15" id="KW-0862">Zinc</keyword>
<keyword evidence="3 15" id="KW-0288">FMN</keyword>
<dbReference type="GO" id="GO:0050660">
    <property type="term" value="F:flavin adenine dinucleotide binding"/>
    <property type="evidence" value="ECO:0007669"/>
    <property type="project" value="UniProtKB-UniRule"/>
</dbReference>
<evidence type="ECO:0000256" key="4">
    <source>
        <dbReference type="ARBA" id="ARBA00022664"/>
    </source>
</evidence>
<dbReference type="InterPro" id="IPR018517">
    <property type="entry name" value="tRNA_hU_synthase_CS"/>
</dbReference>
<accession>A0A0K0F095</accession>
<dbReference type="Gene3D" id="3.20.20.70">
    <property type="entry name" value="Aldolase class I"/>
    <property type="match status" value="1"/>
</dbReference>
<evidence type="ECO:0000256" key="12">
    <source>
        <dbReference type="ARBA" id="ARBA00049447"/>
    </source>
</evidence>
<dbReference type="GO" id="GO:0006397">
    <property type="term" value="P:mRNA processing"/>
    <property type="evidence" value="ECO:0007669"/>
    <property type="project" value="UniProtKB-KW"/>
</dbReference>
<dbReference type="GO" id="GO:0102265">
    <property type="term" value="F:tRNA-dihydrouridine47 synthase activity"/>
    <property type="evidence" value="ECO:0007669"/>
    <property type="project" value="UniProtKB-EC"/>
</dbReference>
<evidence type="ECO:0000256" key="9">
    <source>
        <dbReference type="ARBA" id="ARBA00045365"/>
    </source>
</evidence>
<reference evidence="19" key="2">
    <citation type="submission" date="2015-08" db="UniProtKB">
        <authorList>
            <consortium name="WormBaseParasite"/>
        </authorList>
    </citation>
    <scope>IDENTIFICATION</scope>
</reference>
<dbReference type="EC" id="1.3.1.-" evidence="15"/>
<comment type="catalytic activity">
    <reaction evidence="12">
        <text>a 5,6-dihydrouridine in mRNA + NADP(+) = a uridine in mRNA + NADPH + H(+)</text>
        <dbReference type="Rhea" id="RHEA:69855"/>
        <dbReference type="Rhea" id="RHEA-COMP:14658"/>
        <dbReference type="Rhea" id="RHEA-COMP:17789"/>
        <dbReference type="ChEBI" id="CHEBI:15378"/>
        <dbReference type="ChEBI" id="CHEBI:57783"/>
        <dbReference type="ChEBI" id="CHEBI:58349"/>
        <dbReference type="ChEBI" id="CHEBI:65315"/>
        <dbReference type="ChEBI" id="CHEBI:74443"/>
    </reaction>
    <physiologicalReaction direction="right-to-left" evidence="12">
        <dbReference type="Rhea" id="RHEA:69857"/>
    </physiologicalReaction>
</comment>
<comment type="cofactor">
    <cofactor evidence="1 15">
        <name>FMN</name>
        <dbReference type="ChEBI" id="CHEBI:58210"/>
    </cofactor>
</comment>
<evidence type="ECO:0000256" key="3">
    <source>
        <dbReference type="ARBA" id="ARBA00022643"/>
    </source>
</evidence>
<dbReference type="STRING" id="75913.A0A0K0F095"/>
<evidence type="ECO:0000256" key="10">
    <source>
        <dbReference type="ARBA" id="ARBA00048266"/>
    </source>
</evidence>
<dbReference type="PANTHER" id="PTHR45846">
    <property type="entry name" value="TRNA-DIHYDROURIDINE(47) SYNTHASE [NAD(P)(+)]-LIKE"/>
    <property type="match status" value="1"/>
</dbReference>
<evidence type="ECO:0000256" key="2">
    <source>
        <dbReference type="ARBA" id="ARBA00022630"/>
    </source>
</evidence>
<evidence type="ECO:0000256" key="8">
    <source>
        <dbReference type="ARBA" id="ARBA00023027"/>
    </source>
</evidence>
<comment type="function">
    <text evidence="9">Catalyzes the synthesis of dihydrouridine, a modified base, in various RNAs, such as tRNAs, mRNAs and some long non-coding RNAs (lncRNAs). Mainly modifies the uridine in position 47 (U47) in the D-loop of most cytoplasmic tRNAs. Also able to mediate the formation of dihydrouridine in some mRNAs, thereby regulating their translation.</text>
</comment>
<evidence type="ECO:0000313" key="19">
    <source>
        <dbReference type="WBParaSite" id="SVE_0220800.1"/>
    </source>
</evidence>
<comment type="catalytic activity">
    <reaction evidence="13">
        <text>5,6-dihydrouridine(47) in tRNA + NADP(+) = uridine(47) in tRNA + NADPH + H(+)</text>
        <dbReference type="Rhea" id="RHEA:53360"/>
        <dbReference type="Rhea" id="RHEA-COMP:13539"/>
        <dbReference type="Rhea" id="RHEA-COMP:13540"/>
        <dbReference type="ChEBI" id="CHEBI:15378"/>
        <dbReference type="ChEBI" id="CHEBI:57783"/>
        <dbReference type="ChEBI" id="CHEBI:58349"/>
        <dbReference type="ChEBI" id="CHEBI:65315"/>
        <dbReference type="ChEBI" id="CHEBI:74443"/>
        <dbReference type="EC" id="1.3.1.89"/>
    </reaction>
    <physiologicalReaction direction="right-to-left" evidence="13">
        <dbReference type="Rhea" id="RHEA:53362"/>
    </physiologicalReaction>
</comment>
<name>A0A0K0F095_STRVS</name>
<dbReference type="CDD" id="cd02801">
    <property type="entry name" value="DUS_like_FMN"/>
    <property type="match status" value="1"/>
</dbReference>
<keyword evidence="5 15" id="KW-0819">tRNA processing</keyword>
<dbReference type="PROSITE" id="PS50103">
    <property type="entry name" value="ZF_C3H1"/>
    <property type="match status" value="2"/>
</dbReference>
<keyword evidence="6" id="KW-0521">NADP</keyword>
<evidence type="ECO:0000256" key="7">
    <source>
        <dbReference type="ARBA" id="ARBA00023002"/>
    </source>
</evidence>